<feature type="signal peptide" evidence="2">
    <location>
        <begin position="1"/>
        <end position="21"/>
    </location>
</feature>
<accession>A0A433SH52</accession>
<organism evidence="4 5">
    <name type="scientific">Saezia sanguinis</name>
    <dbReference type="NCBI Taxonomy" id="1965230"/>
    <lineage>
        <taxon>Bacteria</taxon>
        <taxon>Pseudomonadati</taxon>
        <taxon>Pseudomonadota</taxon>
        <taxon>Betaproteobacteria</taxon>
        <taxon>Burkholderiales</taxon>
        <taxon>Saeziaceae</taxon>
        <taxon>Saezia</taxon>
    </lineage>
</organism>
<proteinExistence type="predicted"/>
<gene>
    <name evidence="3" type="ORF">CUZ56_00464</name>
    <name evidence="4" type="ORF">CUZ56_00477</name>
</gene>
<keyword evidence="5" id="KW-1185">Reference proteome</keyword>
<reference evidence="4 5" key="1">
    <citation type="submission" date="2018-01" db="EMBL/GenBank/DDBJ databases">
        <title>Saezia sanguinis gen. nov., sp. nov., in the order Burkholderiales isolated from human blood.</title>
        <authorList>
            <person name="Medina-Pascual M.J."/>
            <person name="Valdezate S."/>
            <person name="Monzon S."/>
            <person name="Cuesta I."/>
            <person name="Carrasco G."/>
            <person name="Villalon P."/>
            <person name="Saez-Nieto J.A."/>
        </authorList>
    </citation>
    <scope>NUCLEOTIDE SEQUENCE [LARGE SCALE GENOMIC DNA]</scope>
    <source>
        <strain evidence="4 5">CNM695-12</strain>
    </source>
</reference>
<evidence type="ECO:0000313" key="4">
    <source>
        <dbReference type="EMBL" id="RUS67994.1"/>
    </source>
</evidence>
<evidence type="ECO:0000256" key="2">
    <source>
        <dbReference type="SAM" id="SignalP"/>
    </source>
</evidence>
<evidence type="ECO:0000313" key="3">
    <source>
        <dbReference type="EMBL" id="RUS67981.1"/>
    </source>
</evidence>
<dbReference type="EMBL" id="PQSP01000001">
    <property type="protein sequence ID" value="RUS67981.1"/>
    <property type="molecule type" value="Genomic_DNA"/>
</dbReference>
<name>A0A433SH52_9BURK</name>
<evidence type="ECO:0000256" key="1">
    <source>
        <dbReference type="SAM" id="MobiDB-lite"/>
    </source>
</evidence>
<feature type="region of interest" description="Disordered" evidence="1">
    <location>
        <begin position="223"/>
        <end position="266"/>
    </location>
</feature>
<keyword evidence="2" id="KW-0732">Signal</keyword>
<dbReference type="AlphaFoldDB" id="A0A433SH52"/>
<dbReference type="Proteomes" id="UP000286947">
    <property type="component" value="Unassembled WGS sequence"/>
</dbReference>
<dbReference type="EMBL" id="PQSP01000001">
    <property type="protein sequence ID" value="RUS67994.1"/>
    <property type="molecule type" value="Genomic_DNA"/>
</dbReference>
<evidence type="ECO:0000313" key="5">
    <source>
        <dbReference type="Proteomes" id="UP000286947"/>
    </source>
</evidence>
<sequence length="404" mass="40746" precursor="true">MFKRLLLLLLCVFGLSLSVHAETVRISGLFNSTTGTTSYNDGQSYCMSASLGSGRTPTGFIGIGSDKSTIVCSFVNSDGTPSQMGVKHYCLKGGQADTAQFGCYGEKPANACKAAGTNYLELMDGEDVPTGTKGLFCLDGCQMKVPGTVACVQILNQWSCYAGGPGWITYTGSECTGNESDMPSTGNDPLPTDCKAGTCPGTINGNAVCVPCGDGGIGDGGGSTGGGSGSGDGGTGSGTGTGSGDGGGSGTGGSGTGTGGGGNGDDNGGSDWGGDCKLGFTCEGDALVCAISQASHVLNCGLLEDPKQTDEYKLYGTERGTGEAPEFGAIGDALPGADINVGDYFKTDNLLGSGRCMADKKFTWNGRTFTIPLSDLCDLFKWLGLILQSVALLWGMRIAFGGGV</sequence>
<feature type="chain" id="PRO_5036108509" evidence="2">
    <location>
        <begin position="22"/>
        <end position="404"/>
    </location>
</feature>
<dbReference type="NCBIfam" id="NF041109">
    <property type="entry name" value="VF_TspB_C_term"/>
    <property type="match status" value="1"/>
</dbReference>
<protein>
    <submittedName>
        <fullName evidence="4">Uncharacterized protein</fullName>
    </submittedName>
</protein>
<comment type="caution">
    <text evidence="4">The sequence shown here is derived from an EMBL/GenBank/DDBJ whole genome shotgun (WGS) entry which is preliminary data.</text>
</comment>